<feature type="region of interest" description="Disordered" evidence="1">
    <location>
        <begin position="34"/>
        <end position="72"/>
    </location>
</feature>
<accession>A0A8H9JU61</accession>
<organism evidence="2">
    <name type="scientific">Listeria monocytogenes</name>
    <dbReference type="NCBI Taxonomy" id="1639"/>
    <lineage>
        <taxon>Bacteria</taxon>
        <taxon>Bacillati</taxon>
        <taxon>Bacillota</taxon>
        <taxon>Bacilli</taxon>
        <taxon>Bacillales</taxon>
        <taxon>Listeriaceae</taxon>
        <taxon>Listeria</taxon>
    </lineage>
</organism>
<dbReference type="Proteomes" id="UP000853596">
    <property type="component" value="Unassembled WGS sequence"/>
</dbReference>
<evidence type="ECO:0000313" key="2">
    <source>
        <dbReference type="EMBL" id="HAO5923522.1"/>
    </source>
</evidence>
<dbReference type="AlphaFoldDB" id="A0A8H9JU61"/>
<gene>
    <name evidence="2" type="ORF">IP987_002742</name>
</gene>
<comment type="caution">
    <text evidence="2">The sequence shown here is derived from an EMBL/GenBank/DDBJ whole genome shotgun (WGS) entry which is preliminary data.</text>
</comment>
<name>A0A8H9JU61_LISMN</name>
<reference evidence="2" key="2">
    <citation type="submission" date="2020-10" db="EMBL/GenBank/DDBJ databases">
        <authorList>
            <consortium name="NCBI Pathogen Detection Project"/>
        </authorList>
    </citation>
    <scope>NUCLEOTIDE SEQUENCE</scope>
    <source>
        <strain evidence="2">SFBRL218_S4</strain>
    </source>
</reference>
<protein>
    <submittedName>
        <fullName evidence="2">Uncharacterized protein</fullName>
    </submittedName>
</protein>
<evidence type="ECO:0000256" key="1">
    <source>
        <dbReference type="SAM" id="MobiDB-lite"/>
    </source>
</evidence>
<sequence>MTAKAYKIAGGVLLVFSLWLNWHTYTQNNSLEKELKTEEQHTQKRKKAYEDEKHAKKIAEKNEGETVETQEKKDVAYQQNHVMEEQLSWNNEALRALFSYHNLAEREENLSYYLTEEQKKKMVLAKSDSDNADGSASLQTQSSFYQSINENSFSTWNVVEVEMEAEGIKTPISLLANLNFTLEEGKWLLSRMEFQENK</sequence>
<proteinExistence type="predicted"/>
<dbReference type="EMBL" id="DABXZF010000046">
    <property type="protein sequence ID" value="HAO5923522.1"/>
    <property type="molecule type" value="Genomic_DNA"/>
</dbReference>
<reference evidence="2" key="1">
    <citation type="journal article" date="2018" name="Genome Biol.">
        <title>SKESA: strategic k-mer extension for scrupulous assemblies.</title>
        <authorList>
            <person name="Souvorov A."/>
            <person name="Agarwala R."/>
            <person name="Lipman D.J."/>
        </authorList>
    </citation>
    <scope>NUCLEOTIDE SEQUENCE</scope>
    <source>
        <strain evidence="2">SFBRL218_S4</strain>
    </source>
</reference>